<proteinExistence type="predicted"/>
<dbReference type="GO" id="GO:0016779">
    <property type="term" value="F:nucleotidyltransferase activity"/>
    <property type="evidence" value="ECO:0007669"/>
    <property type="project" value="UniProtKB-KW"/>
</dbReference>
<keyword evidence="1" id="KW-0548">Nucleotidyltransferase</keyword>
<dbReference type="PANTHER" id="PTHR42866:SF1">
    <property type="entry name" value="SPORE COAT POLYSACCHARIDE BIOSYNTHESIS PROTEIN SPSF"/>
    <property type="match status" value="1"/>
</dbReference>
<dbReference type="CDD" id="cd02518">
    <property type="entry name" value="GT2_SpsF"/>
    <property type="match status" value="1"/>
</dbReference>
<protein>
    <submittedName>
        <fullName evidence="1">Acylneuraminate cytidylyltransferase</fullName>
    </submittedName>
</protein>
<dbReference type="InterPro" id="IPR029044">
    <property type="entry name" value="Nucleotide-diphossugar_trans"/>
</dbReference>
<dbReference type="SUPFAM" id="SSF53448">
    <property type="entry name" value="Nucleotide-diphospho-sugar transferases"/>
    <property type="match status" value="1"/>
</dbReference>
<organism evidence="1 2">
    <name type="scientific">Candidatus Kaiserbacteria bacterium CG10_big_fil_rev_8_21_14_0_10_59_10</name>
    <dbReference type="NCBI Taxonomy" id="1974612"/>
    <lineage>
        <taxon>Bacteria</taxon>
        <taxon>Candidatus Kaiseribacteriota</taxon>
    </lineage>
</organism>
<dbReference type="PANTHER" id="PTHR42866">
    <property type="entry name" value="3-DEOXY-MANNO-OCTULOSONATE CYTIDYLYLTRANSFERASE"/>
    <property type="match status" value="1"/>
</dbReference>
<sequence>MIAAIIQARMSSTRLPGKVLLPLAGYAALFHVVERVKRAPGIDSVIVATSVAPEDDEIVDFCTEHGYTHFRGSQDDVLSRYFEAAKTGPFDPVVRITSDCPLIDPSVLSELVQNFGAGRYDYQSNIAPNTRTFPRGLDCEIFSFAALERAHREAKNPYEREHVTPYIHENKKEDFVIGPQLVARDIYARPQFRLTLDYEEDYELLSHLYERFYEKKGDILHVPDVLAYLDAHPEMVSLNAFRDAEYPTKGIRA</sequence>
<evidence type="ECO:0000313" key="2">
    <source>
        <dbReference type="Proteomes" id="UP000231379"/>
    </source>
</evidence>
<name>A0A2H0U7R9_9BACT</name>
<dbReference type="Proteomes" id="UP000231379">
    <property type="component" value="Unassembled WGS sequence"/>
</dbReference>
<dbReference type="AlphaFoldDB" id="A0A2H0U7R9"/>
<evidence type="ECO:0000313" key="1">
    <source>
        <dbReference type="EMBL" id="PIR82452.1"/>
    </source>
</evidence>
<dbReference type="Gene3D" id="3.90.550.10">
    <property type="entry name" value="Spore Coat Polysaccharide Biosynthesis Protein SpsA, Chain A"/>
    <property type="match status" value="1"/>
</dbReference>
<comment type="caution">
    <text evidence="1">The sequence shown here is derived from an EMBL/GenBank/DDBJ whole genome shotgun (WGS) entry which is preliminary data.</text>
</comment>
<dbReference type="InterPro" id="IPR003329">
    <property type="entry name" value="Cytidylyl_trans"/>
</dbReference>
<gene>
    <name evidence="1" type="ORF">COU20_02340</name>
</gene>
<accession>A0A2H0U7R9</accession>
<keyword evidence="1" id="KW-0808">Transferase</keyword>
<reference evidence="2" key="1">
    <citation type="submission" date="2017-09" db="EMBL/GenBank/DDBJ databases">
        <title>Depth-based differentiation of microbial function through sediment-hosted aquifers and enrichment of novel symbionts in the deep terrestrial subsurface.</title>
        <authorList>
            <person name="Probst A.J."/>
            <person name="Ladd B."/>
            <person name="Jarett J.K."/>
            <person name="Geller-Mcgrath D.E."/>
            <person name="Sieber C.M.K."/>
            <person name="Emerson J.B."/>
            <person name="Anantharaman K."/>
            <person name="Thomas B.C."/>
            <person name="Malmstrom R."/>
            <person name="Stieglmeier M."/>
            <person name="Klingl A."/>
            <person name="Woyke T."/>
            <person name="Ryan C.M."/>
            <person name="Banfield J.F."/>
        </authorList>
    </citation>
    <scope>NUCLEOTIDE SEQUENCE [LARGE SCALE GENOMIC DNA]</scope>
</reference>
<dbReference type="EMBL" id="PFBM01000014">
    <property type="protein sequence ID" value="PIR82452.1"/>
    <property type="molecule type" value="Genomic_DNA"/>
</dbReference>
<dbReference type="Pfam" id="PF02348">
    <property type="entry name" value="CTP_transf_3"/>
    <property type="match status" value="1"/>
</dbReference>
<dbReference type="GO" id="GO:0005829">
    <property type="term" value="C:cytosol"/>
    <property type="evidence" value="ECO:0007669"/>
    <property type="project" value="TreeGrafter"/>
</dbReference>